<dbReference type="Proteomes" id="UP000234289">
    <property type="component" value="Unassembled WGS sequence"/>
</dbReference>
<dbReference type="Pfam" id="PF09509">
    <property type="entry name" value="Hypoth_Ymh"/>
    <property type="match status" value="1"/>
</dbReference>
<evidence type="ECO:0000259" key="1">
    <source>
        <dbReference type="Pfam" id="PF09509"/>
    </source>
</evidence>
<feature type="domain" description="Conserved hypothetical protein CHP02391" evidence="1">
    <location>
        <begin position="12"/>
        <end position="140"/>
    </location>
</feature>
<organism evidence="2 3">
    <name type="scientific">Brevibacterium aurantiacum</name>
    <dbReference type="NCBI Taxonomy" id="273384"/>
    <lineage>
        <taxon>Bacteria</taxon>
        <taxon>Bacillati</taxon>
        <taxon>Actinomycetota</taxon>
        <taxon>Actinomycetes</taxon>
        <taxon>Micrococcales</taxon>
        <taxon>Brevibacteriaceae</taxon>
        <taxon>Brevibacterium</taxon>
    </lineage>
</organism>
<gene>
    <name evidence="2" type="ORF">BAUR920_03247</name>
</gene>
<dbReference type="NCBIfam" id="TIGR02391">
    <property type="entry name" value="hypoth_ymh"/>
    <property type="match status" value="1"/>
</dbReference>
<accession>A0A2H1KJ55</accession>
<dbReference type="AlphaFoldDB" id="A0A2H1KJ55"/>
<protein>
    <submittedName>
        <fullName evidence="2">TIGR02391 family protein</fullName>
    </submittedName>
</protein>
<sequence>MIVPEYVPLYWRHLHRDVQEEVKSFYEHEDYFKALDQALMLYVDLVRDRSGSVAPELNVMQQVFKEEAPSIDVSARFVSLLPQDSSRNLNRSQKILSEGILAGFRNLIAHHRQRVLINEGIFSDSDCLNALGMISYLYSRVKMFDACPLGTEREAEGDRDSPAD</sequence>
<reference evidence="3" key="1">
    <citation type="submission" date="2017-03" db="EMBL/GenBank/DDBJ databases">
        <authorList>
            <person name="Monnet C."/>
        </authorList>
    </citation>
    <scope>NUCLEOTIDE SEQUENCE [LARGE SCALE GENOMIC DNA]</scope>
    <source>
        <strain evidence="3">CNRZ 920</strain>
    </source>
</reference>
<name>A0A2H1KJ55_BREAU</name>
<evidence type="ECO:0000313" key="2">
    <source>
        <dbReference type="EMBL" id="SMX99669.1"/>
    </source>
</evidence>
<dbReference type="InterPro" id="IPR012654">
    <property type="entry name" value="CHP02391"/>
</dbReference>
<proteinExistence type="predicted"/>
<dbReference type="EMBL" id="FXZG01000026">
    <property type="protein sequence ID" value="SMX99669.1"/>
    <property type="molecule type" value="Genomic_DNA"/>
</dbReference>
<evidence type="ECO:0000313" key="3">
    <source>
        <dbReference type="Proteomes" id="UP000234289"/>
    </source>
</evidence>